<evidence type="ECO:0000313" key="5">
    <source>
        <dbReference type="Proteomes" id="UP000292307"/>
    </source>
</evidence>
<protein>
    <recommendedName>
        <fullName evidence="2">DUF6484 domain-containing protein</fullName>
    </recommendedName>
</protein>
<dbReference type="EMBL" id="CP036401">
    <property type="protein sequence ID" value="QBI01286.1"/>
    <property type="molecule type" value="Genomic_DNA"/>
</dbReference>
<evidence type="ECO:0000256" key="1">
    <source>
        <dbReference type="SAM" id="MobiDB-lite"/>
    </source>
</evidence>
<dbReference type="EMBL" id="BMWV01000003">
    <property type="protein sequence ID" value="GGY36883.1"/>
    <property type="molecule type" value="Genomic_DNA"/>
</dbReference>
<evidence type="ECO:0000313" key="3">
    <source>
        <dbReference type="EMBL" id="GGY36883.1"/>
    </source>
</evidence>
<evidence type="ECO:0000313" key="6">
    <source>
        <dbReference type="Proteomes" id="UP000628442"/>
    </source>
</evidence>
<dbReference type="OrthoDB" id="3078443at2"/>
<dbReference type="RefSeq" id="WP_131145408.1">
    <property type="nucleotide sequence ID" value="NZ_BMWV01000003.1"/>
</dbReference>
<evidence type="ECO:0000313" key="4">
    <source>
        <dbReference type="EMBL" id="QBI01286.1"/>
    </source>
</evidence>
<proteinExistence type="predicted"/>
<sequence>MDFAADPFDPIVADGGEGAQGASRPAVAGPQAPATPVPPAQMQLPVVLVRFVGFDLDDQPLVAGIAGLPGHVVRARSTVPLRRLEVGAEVVAVLEGGLPERPLILGVIQHERGAEPAPAAEPGNVAWCDGERVEIRAEREVVLRCGDASITLTRAGKVIIKGNYIVSRSTGCNKIKGAAVDIN</sequence>
<dbReference type="Pfam" id="PF20093">
    <property type="entry name" value="DUF6484"/>
    <property type="match status" value="1"/>
</dbReference>
<reference evidence="3" key="1">
    <citation type="journal article" date="2014" name="Int. J. Syst. Evol. Microbiol.">
        <title>Complete genome sequence of Corynebacterium casei LMG S-19264T (=DSM 44701T), isolated from a smear-ripened cheese.</title>
        <authorList>
            <consortium name="US DOE Joint Genome Institute (JGI-PGF)"/>
            <person name="Walter F."/>
            <person name="Albersmeier A."/>
            <person name="Kalinowski J."/>
            <person name="Ruckert C."/>
        </authorList>
    </citation>
    <scope>NUCLEOTIDE SEQUENCE</scope>
    <source>
        <strain evidence="3">KCTC 12343</strain>
    </source>
</reference>
<evidence type="ECO:0000259" key="2">
    <source>
        <dbReference type="Pfam" id="PF20093"/>
    </source>
</evidence>
<organism evidence="3 6">
    <name type="scientific">Pseudoduganella albidiflava</name>
    <dbReference type="NCBI Taxonomy" id="321983"/>
    <lineage>
        <taxon>Bacteria</taxon>
        <taxon>Pseudomonadati</taxon>
        <taxon>Pseudomonadota</taxon>
        <taxon>Betaproteobacteria</taxon>
        <taxon>Burkholderiales</taxon>
        <taxon>Oxalobacteraceae</taxon>
        <taxon>Telluria group</taxon>
        <taxon>Pseudoduganella</taxon>
    </lineage>
</organism>
<accession>A0A411WX58</accession>
<name>A0A411WX58_9BURK</name>
<dbReference type="AlphaFoldDB" id="A0A411WX58"/>
<reference evidence="3" key="3">
    <citation type="submission" date="2022-12" db="EMBL/GenBank/DDBJ databases">
        <authorList>
            <person name="Sun Q."/>
            <person name="Kim S."/>
        </authorList>
    </citation>
    <scope>NUCLEOTIDE SEQUENCE</scope>
    <source>
        <strain evidence="3">KCTC 12343</strain>
    </source>
</reference>
<reference evidence="4 5" key="2">
    <citation type="submission" date="2019-02" db="EMBL/GenBank/DDBJ databases">
        <title>Draft Genome Sequences of Six Type Strains of the Genus Massilia.</title>
        <authorList>
            <person name="Miess H."/>
            <person name="Frediansyhah A."/>
            <person name="Gross H."/>
        </authorList>
    </citation>
    <scope>NUCLEOTIDE SEQUENCE [LARGE SCALE GENOMIC DNA]</scope>
    <source>
        <strain evidence="4 5">DSM 17472</strain>
    </source>
</reference>
<keyword evidence="5" id="KW-1185">Reference proteome</keyword>
<dbReference type="Proteomes" id="UP000292307">
    <property type="component" value="Chromosome"/>
</dbReference>
<feature type="domain" description="DUF6484" evidence="2">
    <location>
        <begin position="50"/>
        <end position="108"/>
    </location>
</feature>
<gene>
    <name evidence="4" type="ORF">EYF70_10865</name>
    <name evidence="3" type="ORF">GCM10007387_19030</name>
</gene>
<dbReference type="InterPro" id="IPR045506">
    <property type="entry name" value="DUF6484"/>
</dbReference>
<dbReference type="Proteomes" id="UP000628442">
    <property type="component" value="Unassembled WGS sequence"/>
</dbReference>
<feature type="region of interest" description="Disordered" evidence="1">
    <location>
        <begin position="12"/>
        <end position="36"/>
    </location>
</feature>